<proteinExistence type="predicted"/>
<protein>
    <submittedName>
        <fullName evidence="2">Uncharacterized protein</fullName>
    </submittedName>
</protein>
<sequence>MPHRRKKAKPDAAPIAPTAEPTKPPKCAWAEIPAPKPVTIQRPTLALARPRILSTAPPESPQLPKRAWVPTPKPTPFVIQRPAAQRIRGPRTTQEQVSSGPENELEERIVSTFSIRKQYYDLSYPRYEIPPNAGLTPPPSPDNNREFSEHFLGILHLRWYAVTIAIEALDIYCWEAFSTTPDYRHFFTDCKPQASNLGIS</sequence>
<feature type="region of interest" description="Disordered" evidence="1">
    <location>
        <begin position="1"/>
        <end position="28"/>
    </location>
</feature>
<dbReference type="Proteomes" id="UP001221757">
    <property type="component" value="Unassembled WGS sequence"/>
</dbReference>
<feature type="region of interest" description="Disordered" evidence="1">
    <location>
        <begin position="54"/>
        <end position="75"/>
    </location>
</feature>
<dbReference type="EMBL" id="JARKIE010000007">
    <property type="protein sequence ID" value="KAJ7706188.1"/>
    <property type="molecule type" value="Genomic_DNA"/>
</dbReference>
<feature type="region of interest" description="Disordered" evidence="1">
    <location>
        <begin position="86"/>
        <end position="105"/>
    </location>
</feature>
<name>A0AAD7M8T1_MYCRO</name>
<organism evidence="2 3">
    <name type="scientific">Mycena rosella</name>
    <name type="common">Pink bonnet</name>
    <name type="synonym">Agaricus rosellus</name>
    <dbReference type="NCBI Taxonomy" id="1033263"/>
    <lineage>
        <taxon>Eukaryota</taxon>
        <taxon>Fungi</taxon>
        <taxon>Dikarya</taxon>
        <taxon>Basidiomycota</taxon>
        <taxon>Agaricomycotina</taxon>
        <taxon>Agaricomycetes</taxon>
        <taxon>Agaricomycetidae</taxon>
        <taxon>Agaricales</taxon>
        <taxon>Marasmiineae</taxon>
        <taxon>Mycenaceae</taxon>
        <taxon>Mycena</taxon>
    </lineage>
</organism>
<dbReference type="AlphaFoldDB" id="A0AAD7M8T1"/>
<gene>
    <name evidence="2" type="ORF">B0H17DRAFT_1036097</name>
</gene>
<evidence type="ECO:0000313" key="3">
    <source>
        <dbReference type="Proteomes" id="UP001221757"/>
    </source>
</evidence>
<accession>A0AAD7M8T1</accession>
<feature type="compositionally biased region" description="Polar residues" evidence="1">
    <location>
        <begin position="91"/>
        <end position="101"/>
    </location>
</feature>
<reference evidence="2" key="1">
    <citation type="submission" date="2023-03" db="EMBL/GenBank/DDBJ databases">
        <title>Massive genome expansion in bonnet fungi (Mycena s.s.) driven by repeated elements and novel gene families across ecological guilds.</title>
        <authorList>
            <consortium name="Lawrence Berkeley National Laboratory"/>
            <person name="Harder C.B."/>
            <person name="Miyauchi S."/>
            <person name="Viragh M."/>
            <person name="Kuo A."/>
            <person name="Thoen E."/>
            <person name="Andreopoulos B."/>
            <person name="Lu D."/>
            <person name="Skrede I."/>
            <person name="Drula E."/>
            <person name="Henrissat B."/>
            <person name="Morin E."/>
            <person name="Kohler A."/>
            <person name="Barry K."/>
            <person name="LaButti K."/>
            <person name="Morin E."/>
            <person name="Salamov A."/>
            <person name="Lipzen A."/>
            <person name="Mereny Z."/>
            <person name="Hegedus B."/>
            <person name="Baldrian P."/>
            <person name="Stursova M."/>
            <person name="Weitz H."/>
            <person name="Taylor A."/>
            <person name="Grigoriev I.V."/>
            <person name="Nagy L.G."/>
            <person name="Martin F."/>
            <person name="Kauserud H."/>
        </authorList>
    </citation>
    <scope>NUCLEOTIDE SEQUENCE</scope>
    <source>
        <strain evidence="2">CBHHK067</strain>
    </source>
</reference>
<evidence type="ECO:0000313" key="2">
    <source>
        <dbReference type="EMBL" id="KAJ7706188.1"/>
    </source>
</evidence>
<keyword evidence="3" id="KW-1185">Reference proteome</keyword>
<evidence type="ECO:0000256" key="1">
    <source>
        <dbReference type="SAM" id="MobiDB-lite"/>
    </source>
</evidence>
<comment type="caution">
    <text evidence="2">The sequence shown here is derived from an EMBL/GenBank/DDBJ whole genome shotgun (WGS) entry which is preliminary data.</text>
</comment>